<keyword evidence="4" id="KW-0408">Iron</keyword>
<keyword evidence="5" id="KW-0472">Membrane</keyword>
<evidence type="ECO:0000256" key="4">
    <source>
        <dbReference type="ARBA" id="ARBA00023004"/>
    </source>
</evidence>
<dbReference type="GO" id="GO:0004497">
    <property type="term" value="F:monooxygenase activity"/>
    <property type="evidence" value="ECO:0007669"/>
    <property type="project" value="InterPro"/>
</dbReference>
<dbReference type="AlphaFoldDB" id="A0A9D5C0C5"/>
<evidence type="ECO:0000313" key="7">
    <source>
        <dbReference type="Proteomes" id="UP001085076"/>
    </source>
</evidence>
<evidence type="ECO:0000256" key="3">
    <source>
        <dbReference type="ARBA" id="ARBA00023002"/>
    </source>
</evidence>
<reference evidence="6" key="2">
    <citation type="journal article" date="2022" name="Hortic Res">
        <title>The genome of Dioscorea zingiberensis sheds light on the biosynthesis, origin and evolution of the medicinally important diosgenin saponins.</title>
        <authorList>
            <person name="Li Y."/>
            <person name="Tan C."/>
            <person name="Li Z."/>
            <person name="Guo J."/>
            <person name="Li S."/>
            <person name="Chen X."/>
            <person name="Wang C."/>
            <person name="Dai X."/>
            <person name="Yang H."/>
            <person name="Song W."/>
            <person name="Hou L."/>
            <person name="Xu J."/>
            <person name="Tong Z."/>
            <person name="Xu A."/>
            <person name="Yuan X."/>
            <person name="Wang W."/>
            <person name="Yang Q."/>
            <person name="Chen L."/>
            <person name="Sun Z."/>
            <person name="Wang K."/>
            <person name="Pan B."/>
            <person name="Chen J."/>
            <person name="Bao Y."/>
            <person name="Liu F."/>
            <person name="Qi X."/>
            <person name="Gang D.R."/>
            <person name="Wen J."/>
            <person name="Li J."/>
        </authorList>
    </citation>
    <scope>NUCLEOTIDE SEQUENCE</scope>
    <source>
        <strain evidence="6">Dzin_1.0</strain>
    </source>
</reference>
<dbReference type="Pfam" id="PF00067">
    <property type="entry name" value="p450"/>
    <property type="match status" value="1"/>
</dbReference>
<keyword evidence="5" id="KW-1133">Transmembrane helix</keyword>
<evidence type="ECO:0000313" key="6">
    <source>
        <dbReference type="EMBL" id="KAJ0963803.1"/>
    </source>
</evidence>
<dbReference type="Gene3D" id="1.10.630.10">
    <property type="entry name" value="Cytochrome P450"/>
    <property type="match status" value="1"/>
</dbReference>
<dbReference type="PANTHER" id="PTHR24296">
    <property type="entry name" value="CYTOCHROME P450"/>
    <property type="match status" value="1"/>
</dbReference>
<dbReference type="SUPFAM" id="SSF48264">
    <property type="entry name" value="Cytochrome P450"/>
    <property type="match status" value="1"/>
</dbReference>
<dbReference type="GO" id="GO:0020037">
    <property type="term" value="F:heme binding"/>
    <property type="evidence" value="ECO:0007669"/>
    <property type="project" value="InterPro"/>
</dbReference>
<keyword evidence="7" id="KW-1185">Reference proteome</keyword>
<comment type="caution">
    <text evidence="6">The sequence shown here is derived from an EMBL/GenBank/DDBJ whole genome shotgun (WGS) entry which is preliminary data.</text>
</comment>
<proteinExistence type="inferred from homology"/>
<evidence type="ECO:0000256" key="1">
    <source>
        <dbReference type="ARBA" id="ARBA00010617"/>
    </source>
</evidence>
<dbReference type="GO" id="GO:0005506">
    <property type="term" value="F:iron ion binding"/>
    <property type="evidence" value="ECO:0007669"/>
    <property type="project" value="InterPro"/>
</dbReference>
<dbReference type="InterPro" id="IPR036396">
    <property type="entry name" value="Cyt_P450_sf"/>
</dbReference>
<keyword evidence="5" id="KW-0812">Transmembrane</keyword>
<accession>A0A9D5C0C5</accession>
<protein>
    <recommendedName>
        <fullName evidence="8">Cytochrome P450</fullName>
    </recommendedName>
</protein>
<comment type="similarity">
    <text evidence="1">Belongs to the cytochrome P450 family.</text>
</comment>
<evidence type="ECO:0000256" key="2">
    <source>
        <dbReference type="ARBA" id="ARBA00022723"/>
    </source>
</evidence>
<gene>
    <name evidence="6" type="ORF">J5N97_028925</name>
</gene>
<dbReference type="Proteomes" id="UP001085076">
    <property type="component" value="Miscellaneous, Linkage group lg09"/>
</dbReference>
<dbReference type="InterPro" id="IPR001128">
    <property type="entry name" value="Cyt_P450"/>
</dbReference>
<reference evidence="6" key="1">
    <citation type="submission" date="2021-03" db="EMBL/GenBank/DDBJ databases">
        <authorList>
            <person name="Li Z."/>
            <person name="Yang C."/>
        </authorList>
    </citation>
    <scope>NUCLEOTIDE SEQUENCE</scope>
    <source>
        <strain evidence="6">Dzin_1.0</strain>
        <tissue evidence="6">Leaf</tissue>
    </source>
</reference>
<organism evidence="6 7">
    <name type="scientific">Dioscorea zingiberensis</name>
    <dbReference type="NCBI Taxonomy" id="325984"/>
    <lineage>
        <taxon>Eukaryota</taxon>
        <taxon>Viridiplantae</taxon>
        <taxon>Streptophyta</taxon>
        <taxon>Embryophyta</taxon>
        <taxon>Tracheophyta</taxon>
        <taxon>Spermatophyta</taxon>
        <taxon>Magnoliopsida</taxon>
        <taxon>Liliopsida</taxon>
        <taxon>Dioscoreales</taxon>
        <taxon>Dioscoreaceae</taxon>
        <taxon>Dioscorea</taxon>
    </lineage>
</organism>
<dbReference type="GO" id="GO:0016705">
    <property type="term" value="F:oxidoreductase activity, acting on paired donors, with incorporation or reduction of molecular oxygen"/>
    <property type="evidence" value="ECO:0007669"/>
    <property type="project" value="InterPro"/>
</dbReference>
<dbReference type="OrthoDB" id="1470350at2759"/>
<keyword evidence="3" id="KW-0560">Oxidoreductase</keyword>
<keyword evidence="2" id="KW-0479">Metal-binding</keyword>
<feature type="transmembrane region" description="Helical" evidence="5">
    <location>
        <begin position="265"/>
        <end position="285"/>
    </location>
</feature>
<dbReference type="EMBL" id="JAGGNH010000009">
    <property type="protein sequence ID" value="KAJ0963803.1"/>
    <property type="molecule type" value="Genomic_DNA"/>
</dbReference>
<sequence length="291" mass="33964">MLPTFIAQVHRIHDWFVDIHSHESNCTFMFHGPWFLKMNILLTCDPSNVNHIFKPNFSNYPKGDAFNEIFDILGKGIFNADAESWQFQRKLDHSLMNKHHFKISIVSRTREKLEKVLLPLLDQTAEQNVVINLEDVMARFTFDTTCSLVFGEDPACLAPDFPIMPFAKAIEEAGHVLLLRHTVPVIWWKFKRLLKVGSEKKMSMAKKVIDSFIEDSISNRREHYTTKSDDYGGDLLTMYIKSLSHEDHEWRRYFESNKYFLRDTLLTVLAAGNDTVVVALTWFFWLVTMNP</sequence>
<evidence type="ECO:0008006" key="8">
    <source>
        <dbReference type="Google" id="ProtNLM"/>
    </source>
</evidence>
<name>A0A9D5C0C5_9LILI</name>
<evidence type="ECO:0000256" key="5">
    <source>
        <dbReference type="SAM" id="Phobius"/>
    </source>
</evidence>